<dbReference type="SMART" id="SM00355">
    <property type="entry name" value="ZnF_C2H2"/>
    <property type="match status" value="2"/>
</dbReference>
<dbReference type="PANTHER" id="PTHR45878:SF1">
    <property type="entry name" value="ZINC FINGER PROTEIN WIP2"/>
    <property type="match status" value="1"/>
</dbReference>
<organism evidence="13 14">
    <name type="scientific">Kalanchoe fedtschenkoi</name>
    <name type="common">Lavender scallops</name>
    <name type="synonym">South American air plant</name>
    <dbReference type="NCBI Taxonomy" id="63787"/>
    <lineage>
        <taxon>Eukaryota</taxon>
        <taxon>Viridiplantae</taxon>
        <taxon>Streptophyta</taxon>
        <taxon>Embryophyta</taxon>
        <taxon>Tracheophyta</taxon>
        <taxon>Spermatophyta</taxon>
        <taxon>Magnoliopsida</taxon>
        <taxon>eudicotyledons</taxon>
        <taxon>Gunneridae</taxon>
        <taxon>Pentapetalae</taxon>
        <taxon>Saxifragales</taxon>
        <taxon>Crassulaceae</taxon>
        <taxon>Kalanchoe</taxon>
    </lineage>
</organism>
<keyword evidence="6" id="KW-0805">Transcription regulation</keyword>
<evidence type="ECO:0000256" key="1">
    <source>
        <dbReference type="ARBA" id="ARBA00004123"/>
    </source>
</evidence>
<dbReference type="Gramene" id="Kaladp0041s0010.1.v1.1">
    <property type="protein sequence ID" value="Kaladp0041s0010.1.v1.1"/>
    <property type="gene ID" value="Kaladp0041s0010.v1.1"/>
</dbReference>
<feature type="region of interest" description="Disordered" evidence="11">
    <location>
        <begin position="34"/>
        <end position="53"/>
    </location>
</feature>
<dbReference type="Pfam" id="PF22995">
    <property type="entry name" value="C2CH-3rd_BIRD-IDD"/>
    <property type="match status" value="1"/>
</dbReference>
<evidence type="ECO:0000313" key="14">
    <source>
        <dbReference type="Proteomes" id="UP000594263"/>
    </source>
</evidence>
<name>A0A7N0TNY4_KALFE</name>
<evidence type="ECO:0000256" key="8">
    <source>
        <dbReference type="ARBA" id="ARBA00023242"/>
    </source>
</evidence>
<sequence>MEDFLSSDNSSVTCNGLSYFNFIPLNPNPNSLPRTLPLLDKNEPAQSSPATTPMDEDYYCGSCFCNNKRRSGRGSSSTNVALSLNIGLPDDETYSSTVVSSSSSSSNLLELHKSLFGDEPFQEEGEEDEEEDHDDEMGLLECIPLERSATQYWIPTPTQILNGPTQYSCPVCFKSFSRYNNLQMHMWGHGSQYRKGTESLRGVQPRAMLRLPCYCCTQGCKHHIDHPKSRPLKDFRTLQTHYKRKHGTKSFTCRKCGKSFAVKGDWRTHEKNCGKFWYCACGSDFKHKRSLKDHVRAYKEDGQAGHAAIGIEDYMEHDGDDHGCVIESE</sequence>
<dbReference type="GO" id="GO:0005634">
    <property type="term" value="C:nucleus"/>
    <property type="evidence" value="ECO:0007669"/>
    <property type="project" value="UniProtKB-SubCell"/>
</dbReference>
<protein>
    <recommendedName>
        <fullName evidence="12">C2H2-type domain-containing protein</fullName>
    </recommendedName>
</protein>
<evidence type="ECO:0000256" key="2">
    <source>
        <dbReference type="ARBA" id="ARBA00022723"/>
    </source>
</evidence>
<evidence type="ECO:0000256" key="10">
    <source>
        <dbReference type="PROSITE-ProRule" id="PRU00042"/>
    </source>
</evidence>
<keyword evidence="2" id="KW-0479">Metal-binding</keyword>
<keyword evidence="8" id="KW-0539">Nucleus</keyword>
<dbReference type="Gene3D" id="3.30.160.60">
    <property type="entry name" value="Classic Zinc Finger"/>
    <property type="match status" value="1"/>
</dbReference>
<dbReference type="InterPro" id="IPR059161">
    <property type="entry name" value="Znf-C2H2_STOP1/2_3rd"/>
</dbReference>
<dbReference type="InterPro" id="IPR013087">
    <property type="entry name" value="Znf_C2H2_type"/>
</dbReference>
<dbReference type="InterPro" id="IPR036236">
    <property type="entry name" value="Znf_C2H2_sf"/>
</dbReference>
<dbReference type="EnsemblPlants" id="Kaladp0041s0010.1.v1.1">
    <property type="protein sequence ID" value="Kaladp0041s0010.1.v1.1"/>
    <property type="gene ID" value="Kaladp0041s0010.v1.1"/>
</dbReference>
<dbReference type="SUPFAM" id="SSF57667">
    <property type="entry name" value="beta-beta-alpha zinc fingers"/>
    <property type="match status" value="2"/>
</dbReference>
<evidence type="ECO:0000256" key="6">
    <source>
        <dbReference type="ARBA" id="ARBA00023015"/>
    </source>
</evidence>
<dbReference type="PROSITE" id="PS50157">
    <property type="entry name" value="ZINC_FINGER_C2H2_2"/>
    <property type="match status" value="2"/>
</dbReference>
<dbReference type="GO" id="GO:0003700">
    <property type="term" value="F:DNA-binding transcription factor activity"/>
    <property type="evidence" value="ECO:0007669"/>
    <property type="project" value="InterPro"/>
</dbReference>
<feature type="domain" description="C2H2-type" evidence="12">
    <location>
        <begin position="251"/>
        <end position="271"/>
    </location>
</feature>
<keyword evidence="4 10" id="KW-0863">Zinc-finger</keyword>
<comment type="similarity">
    <text evidence="9">Belongs to the WIP C2H2-type zinc-finger protein family.</text>
</comment>
<keyword evidence="7" id="KW-0804">Transcription</keyword>
<dbReference type="InterPro" id="IPR043584">
    <property type="entry name" value="WIP1/2/3/4/5/6"/>
</dbReference>
<dbReference type="AlphaFoldDB" id="A0A7N0TNY4"/>
<evidence type="ECO:0000256" key="5">
    <source>
        <dbReference type="ARBA" id="ARBA00022833"/>
    </source>
</evidence>
<dbReference type="GO" id="GO:0008270">
    <property type="term" value="F:zinc ion binding"/>
    <property type="evidence" value="ECO:0007669"/>
    <property type="project" value="UniProtKB-KW"/>
</dbReference>
<evidence type="ECO:0000256" key="3">
    <source>
        <dbReference type="ARBA" id="ARBA00022737"/>
    </source>
</evidence>
<dbReference type="Pfam" id="PF23115">
    <property type="entry name" value="zf-C2H2_STOP2_3rd"/>
    <property type="match status" value="1"/>
</dbReference>
<evidence type="ECO:0000256" key="9">
    <source>
        <dbReference type="ARBA" id="ARBA00023452"/>
    </source>
</evidence>
<keyword evidence="3" id="KW-0677">Repeat</keyword>
<comment type="subcellular location">
    <subcellularLocation>
        <location evidence="1">Nucleus</location>
    </subcellularLocation>
</comment>
<evidence type="ECO:0000256" key="7">
    <source>
        <dbReference type="ARBA" id="ARBA00023163"/>
    </source>
</evidence>
<dbReference type="Pfam" id="PF00096">
    <property type="entry name" value="zf-C2H2"/>
    <property type="match status" value="1"/>
</dbReference>
<evidence type="ECO:0000313" key="13">
    <source>
        <dbReference type="EnsemblPlants" id="Kaladp0041s0010.1.v1.1"/>
    </source>
</evidence>
<dbReference type="PANTHER" id="PTHR45878">
    <property type="entry name" value="ZINC FINGER PROTEIN WIP2"/>
    <property type="match status" value="1"/>
</dbReference>
<keyword evidence="5" id="KW-0862">Zinc</keyword>
<reference evidence="13" key="1">
    <citation type="submission" date="2021-01" db="UniProtKB">
        <authorList>
            <consortium name="EnsemblPlants"/>
        </authorList>
    </citation>
    <scope>IDENTIFICATION</scope>
</reference>
<dbReference type="PROSITE" id="PS00028">
    <property type="entry name" value="ZINC_FINGER_C2H2_1"/>
    <property type="match status" value="1"/>
</dbReference>
<evidence type="ECO:0000259" key="12">
    <source>
        <dbReference type="PROSITE" id="PS50157"/>
    </source>
</evidence>
<dbReference type="Proteomes" id="UP000594263">
    <property type="component" value="Unplaced"/>
</dbReference>
<accession>A0A7N0TNY4</accession>
<dbReference type="FunFam" id="3.30.160.60:FF:000100">
    <property type="entry name" value="Zinc finger 45-like"/>
    <property type="match status" value="1"/>
</dbReference>
<keyword evidence="14" id="KW-1185">Reference proteome</keyword>
<feature type="domain" description="C2H2-type" evidence="12">
    <location>
        <begin position="167"/>
        <end position="194"/>
    </location>
</feature>
<proteinExistence type="inferred from homology"/>
<evidence type="ECO:0000256" key="4">
    <source>
        <dbReference type="ARBA" id="ARBA00022771"/>
    </source>
</evidence>
<evidence type="ECO:0000256" key="11">
    <source>
        <dbReference type="SAM" id="MobiDB-lite"/>
    </source>
</evidence>
<dbReference type="InterPro" id="IPR055187">
    <property type="entry name" value="C2CH-3rd_BIRD-IDD"/>
</dbReference>